<keyword evidence="1" id="KW-0812">Transmembrane</keyword>
<accession>A0A444QGI0</accession>
<proteinExistence type="predicted"/>
<dbReference type="PROSITE" id="PS51257">
    <property type="entry name" value="PROKAR_LIPOPROTEIN"/>
    <property type="match status" value="1"/>
</dbReference>
<evidence type="ECO:0000313" key="2">
    <source>
        <dbReference type="EMBL" id="RWZ68639.1"/>
    </source>
</evidence>
<dbReference type="RefSeq" id="WP_128497904.1">
    <property type="nucleotide sequence ID" value="NZ_RZNC01000001.1"/>
</dbReference>
<keyword evidence="3" id="KW-1185">Reference proteome</keyword>
<sequence length="137" mass="14310">MVEFLTKPIPGNGPGTAFSGQVLTSIWGGGCGFPNCPVASVAGVLYFDGGLVAVAVGSLLFGMLVVRFLAGRWAFNAVLADLGAAIVAVVSGFALVGARGNTVHAMWWCIYTLVVPFLIYALCSVRLGLPKPRPLRR</sequence>
<feature type="transmembrane region" description="Helical" evidence="1">
    <location>
        <begin position="44"/>
        <end position="66"/>
    </location>
</feature>
<dbReference type="Proteomes" id="UP000288603">
    <property type="component" value="Unassembled WGS sequence"/>
</dbReference>
<reference evidence="2 3" key="1">
    <citation type="submission" date="2018-12" db="EMBL/GenBank/DDBJ databases">
        <authorList>
            <person name="Li F."/>
        </authorList>
    </citation>
    <scope>NUCLEOTIDE SEQUENCE [LARGE SCALE GENOMIC DNA]</scope>
    <source>
        <strain evidence="2 3">8H24J-4-2</strain>
    </source>
</reference>
<feature type="transmembrane region" description="Helical" evidence="1">
    <location>
        <begin position="105"/>
        <end position="129"/>
    </location>
</feature>
<evidence type="ECO:0000256" key="1">
    <source>
        <dbReference type="SAM" id="Phobius"/>
    </source>
</evidence>
<comment type="caution">
    <text evidence="2">The sequence shown here is derived from an EMBL/GenBank/DDBJ whole genome shotgun (WGS) entry which is preliminary data.</text>
</comment>
<organism evidence="2 3">
    <name type="scientific">Labedella populi</name>
    <dbReference type="NCBI Taxonomy" id="2498850"/>
    <lineage>
        <taxon>Bacteria</taxon>
        <taxon>Bacillati</taxon>
        <taxon>Actinomycetota</taxon>
        <taxon>Actinomycetes</taxon>
        <taxon>Micrococcales</taxon>
        <taxon>Microbacteriaceae</taxon>
        <taxon>Labedella</taxon>
    </lineage>
</organism>
<dbReference type="EMBL" id="RZNC01000001">
    <property type="protein sequence ID" value="RWZ68639.1"/>
    <property type="molecule type" value="Genomic_DNA"/>
</dbReference>
<protein>
    <submittedName>
        <fullName evidence="2">Uncharacterized protein</fullName>
    </submittedName>
</protein>
<keyword evidence="1" id="KW-1133">Transmembrane helix</keyword>
<evidence type="ECO:0000313" key="3">
    <source>
        <dbReference type="Proteomes" id="UP000288603"/>
    </source>
</evidence>
<keyword evidence="1" id="KW-0472">Membrane</keyword>
<gene>
    <name evidence="2" type="ORF">ELQ92_05415</name>
</gene>
<name>A0A444QGI0_9MICO</name>
<feature type="transmembrane region" description="Helical" evidence="1">
    <location>
        <begin position="78"/>
        <end position="99"/>
    </location>
</feature>
<dbReference type="AlphaFoldDB" id="A0A444QGI0"/>